<keyword evidence="2" id="KW-1185">Reference proteome</keyword>
<dbReference type="RefSeq" id="WP_252593056.1">
    <property type="nucleotide sequence ID" value="NZ_CP099489.1"/>
</dbReference>
<dbReference type="EMBL" id="CP099489">
    <property type="protein sequence ID" value="USQ79918.1"/>
    <property type="molecule type" value="Genomic_DNA"/>
</dbReference>
<accession>A0ABY4YT26</accession>
<evidence type="ECO:0000313" key="1">
    <source>
        <dbReference type="EMBL" id="USQ79918.1"/>
    </source>
</evidence>
<protein>
    <recommendedName>
        <fullName evidence="3">Aminoglycoside phosphotransferase domain-containing protein</fullName>
    </recommendedName>
</protein>
<dbReference type="InterPro" id="IPR011009">
    <property type="entry name" value="Kinase-like_dom_sf"/>
</dbReference>
<gene>
    <name evidence="1" type="ORF">NF556_20415</name>
</gene>
<organism evidence="1 2">
    <name type="scientific">Ornithinimicrobium faecis</name>
    <dbReference type="NCBI Taxonomy" id="2934158"/>
    <lineage>
        <taxon>Bacteria</taxon>
        <taxon>Bacillati</taxon>
        <taxon>Actinomycetota</taxon>
        <taxon>Actinomycetes</taxon>
        <taxon>Micrococcales</taxon>
        <taxon>Ornithinimicrobiaceae</taxon>
        <taxon>Ornithinimicrobium</taxon>
    </lineage>
</organism>
<evidence type="ECO:0008006" key="3">
    <source>
        <dbReference type="Google" id="ProtNLM"/>
    </source>
</evidence>
<dbReference type="SUPFAM" id="SSF56112">
    <property type="entry name" value="Protein kinase-like (PK-like)"/>
    <property type="match status" value="1"/>
</dbReference>
<evidence type="ECO:0000313" key="2">
    <source>
        <dbReference type="Proteomes" id="UP001056455"/>
    </source>
</evidence>
<sequence length="158" mass="17693">MPLLTRDPRLSARQAELLESWLPGAVTVRDHSWELAARAVLEVTWSGEPFIIKAGSGNDHHMEREIIAHDQWLTPWTSIGRTPVAVHKNAGARLLVTKYLPGELVLGTKHADNPRTYQQAGELLSQFHAQLSVRDPDDEARQNARSIKWLDGSHASPR</sequence>
<dbReference type="Proteomes" id="UP001056455">
    <property type="component" value="Chromosome"/>
</dbReference>
<reference evidence="1" key="1">
    <citation type="submission" date="2022-06" db="EMBL/GenBank/DDBJ databases">
        <title>Ornithinimicrobium HY1793.</title>
        <authorList>
            <person name="Huang Y."/>
        </authorList>
    </citation>
    <scope>NUCLEOTIDE SEQUENCE</scope>
    <source>
        <strain evidence="1">HY1793</strain>
    </source>
</reference>
<proteinExistence type="predicted"/>
<name>A0ABY4YT26_9MICO</name>